<reference evidence="1 2" key="1">
    <citation type="journal article" date="2011" name="Mol. Biol. Evol.">
        <title>Comparative genomic analysis of fruiting body formation in Myxococcales.</title>
        <authorList>
            <person name="Huntley S."/>
            <person name="Hamann N."/>
            <person name="Wegener-Feldbrugge S."/>
            <person name="Treuner-Lange A."/>
            <person name="Kube M."/>
            <person name="Reinhardt R."/>
            <person name="Klages S."/>
            <person name="Muller R."/>
            <person name="Ronning C.M."/>
            <person name="Nierman W.C."/>
            <person name="Sogaard-Andersen L."/>
        </authorList>
    </citation>
    <scope>NUCLEOTIDE SEQUENCE [LARGE SCALE GENOMIC DNA]</scope>
    <source>
        <strain evidence="1 2">DW4/3-1</strain>
    </source>
</reference>
<accession>E3FVA5</accession>
<evidence type="ECO:0000313" key="1">
    <source>
        <dbReference type="EMBL" id="ADO69743.1"/>
    </source>
</evidence>
<dbReference type="AlphaFoldDB" id="E3FVA5"/>
<proteinExistence type="predicted"/>
<protein>
    <submittedName>
        <fullName evidence="1">Uncharacterized protein</fullName>
    </submittedName>
</protein>
<dbReference type="HOGENOM" id="CLU_1642709_0_0_7"/>
<dbReference type="EMBL" id="CP002271">
    <property type="protein sequence ID" value="ADO69743.1"/>
    <property type="molecule type" value="Genomic_DNA"/>
</dbReference>
<gene>
    <name evidence="1" type="ordered locus">STAUR_1939</name>
</gene>
<organism evidence="1 2">
    <name type="scientific">Stigmatella aurantiaca (strain DW4/3-1)</name>
    <dbReference type="NCBI Taxonomy" id="378806"/>
    <lineage>
        <taxon>Bacteria</taxon>
        <taxon>Pseudomonadati</taxon>
        <taxon>Myxococcota</taxon>
        <taxon>Myxococcia</taxon>
        <taxon>Myxococcales</taxon>
        <taxon>Cystobacterineae</taxon>
        <taxon>Archangiaceae</taxon>
        <taxon>Stigmatella</taxon>
    </lineage>
</organism>
<evidence type="ECO:0000313" key="2">
    <source>
        <dbReference type="Proteomes" id="UP000001351"/>
    </source>
</evidence>
<sequence>MGQLRGGRPQACGAGADLDVSLPSNALNDESRLIRPQLACHWLQRGDAAYALSFVGGSDSHAGKPGGTGNGDGGVTGILTTQVTREGFFDAVWNRRTLAATYYGSTGPMPVLFGVGTGGKPLLGGDLGTLGGDGRVTVRVLASSQVEQVQLVVDGCTTATL</sequence>
<dbReference type="Proteomes" id="UP000001351">
    <property type="component" value="Chromosome"/>
</dbReference>
<dbReference type="KEGG" id="sur:STAUR_1939"/>
<keyword evidence="2" id="KW-1185">Reference proteome</keyword>
<name>E3FVA5_STIAD</name>